<keyword evidence="3" id="KW-0547">Nucleotide-binding</keyword>
<gene>
    <name evidence="8" type="primary">pfkB</name>
    <name evidence="8" type="ORF">LAX5112_04310</name>
</gene>
<keyword evidence="4 8" id="KW-0418">Kinase</keyword>
<dbReference type="Pfam" id="PF00294">
    <property type="entry name" value="PfkB"/>
    <property type="match status" value="1"/>
</dbReference>
<accession>A0A0M7AMH9</accession>
<keyword evidence="2 6" id="KW-0808">Transferase</keyword>
<dbReference type="SUPFAM" id="SSF53613">
    <property type="entry name" value="Ribokinase-like"/>
    <property type="match status" value="1"/>
</dbReference>
<dbReference type="InterPro" id="IPR011611">
    <property type="entry name" value="PfkB_dom"/>
</dbReference>
<dbReference type="EMBL" id="CXWD01000022">
    <property type="protein sequence ID" value="CTQ75636.1"/>
    <property type="molecule type" value="Genomic_DNA"/>
</dbReference>
<keyword evidence="5" id="KW-0067">ATP-binding</keyword>
<evidence type="ECO:0000313" key="9">
    <source>
        <dbReference type="Proteomes" id="UP000053235"/>
    </source>
</evidence>
<evidence type="ECO:0000259" key="7">
    <source>
        <dbReference type="Pfam" id="PF00294"/>
    </source>
</evidence>
<dbReference type="PANTHER" id="PTHR46566">
    <property type="entry name" value="1-PHOSPHOFRUCTOKINASE-RELATED"/>
    <property type="match status" value="1"/>
</dbReference>
<proteinExistence type="inferred from homology"/>
<evidence type="ECO:0000256" key="4">
    <source>
        <dbReference type="ARBA" id="ARBA00022777"/>
    </source>
</evidence>
<evidence type="ECO:0000256" key="1">
    <source>
        <dbReference type="ARBA" id="ARBA00010688"/>
    </source>
</evidence>
<dbReference type="NCBIfam" id="TIGR03168">
    <property type="entry name" value="1-PFK"/>
    <property type="match status" value="1"/>
</dbReference>
<dbReference type="InterPro" id="IPR002173">
    <property type="entry name" value="Carboh/pur_kinase_PfkB_CS"/>
</dbReference>
<dbReference type="GO" id="GO:0005829">
    <property type="term" value="C:cytosol"/>
    <property type="evidence" value="ECO:0007669"/>
    <property type="project" value="TreeGrafter"/>
</dbReference>
<dbReference type="GO" id="GO:0005524">
    <property type="term" value="F:ATP binding"/>
    <property type="evidence" value="ECO:0007669"/>
    <property type="project" value="UniProtKB-KW"/>
</dbReference>
<dbReference type="PANTHER" id="PTHR46566:SF2">
    <property type="entry name" value="ATP-DEPENDENT 6-PHOSPHOFRUCTOKINASE ISOZYME 2"/>
    <property type="match status" value="1"/>
</dbReference>
<organism evidence="8 9">
    <name type="scientific">Roseibium alexandrii</name>
    <dbReference type="NCBI Taxonomy" id="388408"/>
    <lineage>
        <taxon>Bacteria</taxon>
        <taxon>Pseudomonadati</taxon>
        <taxon>Pseudomonadota</taxon>
        <taxon>Alphaproteobacteria</taxon>
        <taxon>Hyphomicrobiales</taxon>
        <taxon>Stappiaceae</taxon>
        <taxon>Roseibium</taxon>
    </lineage>
</organism>
<comment type="similarity">
    <text evidence="1 6">Belongs to the carbohydrate kinase PfkB family.</text>
</comment>
<evidence type="ECO:0000256" key="3">
    <source>
        <dbReference type="ARBA" id="ARBA00022741"/>
    </source>
</evidence>
<dbReference type="STRING" id="388408.LAX5112_04310"/>
<evidence type="ECO:0000256" key="5">
    <source>
        <dbReference type="ARBA" id="ARBA00022840"/>
    </source>
</evidence>
<evidence type="ECO:0000256" key="2">
    <source>
        <dbReference type="ARBA" id="ARBA00022679"/>
    </source>
</evidence>
<reference evidence="9" key="1">
    <citation type="submission" date="2015-07" db="EMBL/GenBank/DDBJ databases">
        <authorList>
            <person name="Rodrigo-Torres Lidia"/>
            <person name="Arahal R.David."/>
        </authorList>
    </citation>
    <scope>NUCLEOTIDE SEQUENCE [LARGE SCALE GENOMIC DNA]</scope>
    <source>
        <strain evidence="9">CECT 5112</strain>
    </source>
</reference>
<dbReference type="GO" id="GO:0003872">
    <property type="term" value="F:6-phosphofructokinase activity"/>
    <property type="evidence" value="ECO:0007669"/>
    <property type="project" value="TreeGrafter"/>
</dbReference>
<evidence type="ECO:0000313" key="8">
    <source>
        <dbReference type="EMBL" id="CTQ75636.1"/>
    </source>
</evidence>
<sequence length="359" mass="38255">MQSRDATDEVESLEPLSPIGEGFSFAQFTGLENDHRLLQNKWDTSETDPMTKVLCIALNPTIDVSCDAERVQSMHKTRTTNQRQDPGGGGVNVARVISELGGDPELTYLSGGATGILLDAFLAETGIALRRFPISNPVRMAFAVHEETSGIEYRFVPEGPEVADGELQPVIDLLGEAGADYVVASGSLPRGVPEDTYAKMIDPVVQRGGRFVIDTSGPALKTALDHGNVFLFKPSLGELQKLAGRPLDEDGVRNFAKELVDKGAAENVTVTLGTKGALLVNKETVLRVPARHVAAKSAVGAGDSFVGALVWSLTQGHPMEKAFRLGVAAGAATALTSGTELCRRTDVLSLYEAEKAERL</sequence>
<dbReference type="Proteomes" id="UP000053235">
    <property type="component" value="Unassembled WGS sequence"/>
</dbReference>
<name>A0A0M7AMH9_9HYPH</name>
<dbReference type="CDD" id="cd01164">
    <property type="entry name" value="FruK_PfkB_like"/>
    <property type="match status" value="1"/>
</dbReference>
<dbReference type="InterPro" id="IPR029056">
    <property type="entry name" value="Ribokinase-like"/>
</dbReference>
<feature type="domain" description="Carbohydrate kinase PfkB" evidence="7">
    <location>
        <begin position="50"/>
        <end position="343"/>
    </location>
</feature>
<dbReference type="PIRSF" id="PIRSF000535">
    <property type="entry name" value="1PFK/6PFK/LacC"/>
    <property type="match status" value="1"/>
</dbReference>
<dbReference type="Gene3D" id="3.40.1190.20">
    <property type="match status" value="1"/>
</dbReference>
<evidence type="ECO:0000256" key="6">
    <source>
        <dbReference type="PIRNR" id="PIRNR000535"/>
    </source>
</evidence>
<dbReference type="InterPro" id="IPR017583">
    <property type="entry name" value="Tagatose/fructose_Pkinase"/>
</dbReference>
<keyword evidence="9" id="KW-1185">Reference proteome</keyword>
<dbReference type="AlphaFoldDB" id="A0A0M7AMH9"/>
<dbReference type="PROSITE" id="PS00583">
    <property type="entry name" value="PFKB_KINASES_1"/>
    <property type="match status" value="1"/>
</dbReference>
<protein>
    <recommendedName>
        <fullName evidence="6">Phosphofructokinase</fullName>
    </recommendedName>
</protein>